<evidence type="ECO:0000256" key="6">
    <source>
        <dbReference type="SAM" id="Phobius"/>
    </source>
</evidence>
<keyword evidence="2 6" id="KW-0812">Transmembrane</keyword>
<keyword evidence="3" id="KW-0256">Endoplasmic reticulum</keyword>
<evidence type="ECO:0000256" key="3">
    <source>
        <dbReference type="ARBA" id="ARBA00022824"/>
    </source>
</evidence>
<evidence type="ECO:0000313" key="8">
    <source>
        <dbReference type="Proteomes" id="UP000182584"/>
    </source>
</evidence>
<dbReference type="RefSeq" id="WP_022757289.1">
    <property type="nucleotide sequence ID" value="NZ_FOGJ01000032.1"/>
</dbReference>
<keyword evidence="4 6" id="KW-1133">Transmembrane helix</keyword>
<gene>
    <name evidence="7" type="ORF">SAMN04487884_13214</name>
</gene>
<dbReference type="GO" id="GO:0006488">
    <property type="term" value="P:dolichol-linked oligosaccharide biosynthetic process"/>
    <property type="evidence" value="ECO:0007669"/>
    <property type="project" value="InterPro"/>
</dbReference>
<sequence length="153" mass="17788">MRKLLLVASSGGHMEELTRLKSITERYDCCWVTEKNNFQKYGKVEEIQYYVPQVNRREVLFPLKFILLFFVAFYVLIKEKPEVVISTGALISYPFCRLAKMMGKKVIFIESFARVNELSLTGKLLYKHVNTFIVQWSEIAQKYDKAIVGGGIF</sequence>
<keyword evidence="5 6" id="KW-0472">Membrane</keyword>
<reference evidence="7 8" key="1">
    <citation type="submission" date="2016-10" db="EMBL/GenBank/DDBJ databases">
        <authorList>
            <person name="de Groot N.N."/>
        </authorList>
    </citation>
    <scope>NUCLEOTIDE SEQUENCE [LARGE SCALE GENOMIC DNA]</scope>
    <source>
        <strain evidence="7 8">AR40</strain>
    </source>
</reference>
<dbReference type="EMBL" id="FOGJ01000032">
    <property type="protein sequence ID" value="SES35395.1"/>
    <property type="molecule type" value="Genomic_DNA"/>
</dbReference>
<evidence type="ECO:0000256" key="1">
    <source>
        <dbReference type="ARBA" id="ARBA00004389"/>
    </source>
</evidence>
<dbReference type="AlphaFoldDB" id="A0A1H9WNE5"/>
<evidence type="ECO:0000256" key="2">
    <source>
        <dbReference type="ARBA" id="ARBA00022692"/>
    </source>
</evidence>
<dbReference type="PANTHER" id="PTHR12154:SF4">
    <property type="entry name" value="UDP-N-ACETYLGLUCOSAMINE TRANSFERASE SUBUNIT ALG14 HOMOLOG"/>
    <property type="match status" value="1"/>
</dbReference>
<dbReference type="GO" id="GO:0004577">
    <property type="term" value="F:N-acetylglucosaminyldiphosphodolichol N-acetylglucosaminyltransferase activity"/>
    <property type="evidence" value="ECO:0007669"/>
    <property type="project" value="TreeGrafter"/>
</dbReference>
<feature type="transmembrane region" description="Helical" evidence="6">
    <location>
        <begin position="59"/>
        <end position="77"/>
    </location>
</feature>
<evidence type="ECO:0000313" key="7">
    <source>
        <dbReference type="EMBL" id="SES35395.1"/>
    </source>
</evidence>
<proteinExistence type="predicted"/>
<dbReference type="Gene3D" id="3.40.50.2000">
    <property type="entry name" value="Glycogen Phosphorylase B"/>
    <property type="match status" value="1"/>
</dbReference>
<evidence type="ECO:0000256" key="4">
    <source>
        <dbReference type="ARBA" id="ARBA00022989"/>
    </source>
</evidence>
<dbReference type="NCBIfam" id="NF041549">
    <property type="entry name" value="PssD"/>
    <property type="match status" value="1"/>
</dbReference>
<dbReference type="OrthoDB" id="555447at2"/>
<comment type="subcellular location">
    <subcellularLocation>
        <location evidence="1">Endoplasmic reticulum membrane</location>
        <topology evidence="1">Single-pass membrane protein</topology>
    </subcellularLocation>
</comment>
<organism evidence="7 8">
    <name type="scientific">Butyrivibrio fibrisolvens</name>
    <dbReference type="NCBI Taxonomy" id="831"/>
    <lineage>
        <taxon>Bacteria</taxon>
        <taxon>Bacillati</taxon>
        <taxon>Bacillota</taxon>
        <taxon>Clostridia</taxon>
        <taxon>Lachnospirales</taxon>
        <taxon>Lachnospiraceae</taxon>
        <taxon>Butyrivibrio</taxon>
    </lineage>
</organism>
<dbReference type="Pfam" id="PF08660">
    <property type="entry name" value="Alg14"/>
    <property type="match status" value="1"/>
</dbReference>
<dbReference type="InterPro" id="IPR013969">
    <property type="entry name" value="Oligosacch_biosynth_Alg14"/>
</dbReference>
<dbReference type="Proteomes" id="UP000182584">
    <property type="component" value="Unassembled WGS sequence"/>
</dbReference>
<dbReference type="PANTHER" id="PTHR12154">
    <property type="entry name" value="GLYCOSYL TRANSFERASE-RELATED"/>
    <property type="match status" value="1"/>
</dbReference>
<name>A0A1H9WNE5_BUTFI</name>
<protein>
    <submittedName>
        <fullName evidence="7">Oligosaccharide biosynthesis protein Alg14 like</fullName>
    </submittedName>
</protein>
<accession>A0A1H9WNE5</accession>
<evidence type="ECO:0000256" key="5">
    <source>
        <dbReference type="ARBA" id="ARBA00023136"/>
    </source>
</evidence>
<dbReference type="SUPFAM" id="SSF53756">
    <property type="entry name" value="UDP-Glycosyltransferase/glycogen phosphorylase"/>
    <property type="match status" value="1"/>
</dbReference>